<dbReference type="GO" id="GO:0008409">
    <property type="term" value="F:5'-3' exonuclease activity"/>
    <property type="evidence" value="ECO:0007669"/>
    <property type="project" value="InterPro"/>
</dbReference>
<evidence type="ECO:0000256" key="4">
    <source>
        <dbReference type="ARBA" id="ARBA00022801"/>
    </source>
</evidence>
<dbReference type="GO" id="GO:0003676">
    <property type="term" value="F:nucleic acid binding"/>
    <property type="evidence" value="ECO:0007669"/>
    <property type="project" value="InterPro"/>
</dbReference>
<proteinExistence type="inferred from homology"/>
<sequence>MVDLLTAGSGARDDSRRAVLGVERSATGRRWVDRLDPARHQAALAIAQRHDVPDLLARVLAARDVGLEGVEAYLDPSLKALLPDPSTLAGMDQAAARIAAAVRQGERIAIFGDYDVDGATSAALLARFLRANGLDPRIHIPDRIIEGYGPNVAAIEALAAAGVRLLVTVDCGATSFEPLQRARELGMDVVVADHHQMGEALPPAVAVVNPNRQDDLSGQGHLAAVGVVFLLVVAVNRALRQAGWYHGRREPELLSWLDLVALGTVADVVPLVGLNRAFVRKGLIALRRRQFVGLTALCESARITSPIDCYHLGFLLGPRINAGGRIGDSGLGVSLLLCEDPDEAATISSTLEELNRDRQEIERRILDEALAMLGEPPGEGGPNVVIAHADEDWHPGVLGLVATRVKDRFRRPAFAVAFDGSGQGTGSGRSVPGVDLGAIVRAAVAEGLLVKGGGHGMAAGVTLRRDRLEEFRSFADARAAEGLAAGASGDLEVDAPITAAAASVEAIRRLEAAGPYGQGSPDPVVALPAHRLSFAEATEHGHVRCQLTSPDGTRLKAIAFRAMEGDLGPALMAARGDDLHAAGTLRIDSWGGRETPSLQLRDVARPGRGA</sequence>
<dbReference type="InterPro" id="IPR041122">
    <property type="entry name" value="RecJ_OB"/>
</dbReference>
<evidence type="ECO:0000259" key="7">
    <source>
        <dbReference type="Pfam" id="PF01368"/>
    </source>
</evidence>
<dbReference type="GO" id="GO:0006281">
    <property type="term" value="P:DNA repair"/>
    <property type="evidence" value="ECO:0007669"/>
    <property type="project" value="InterPro"/>
</dbReference>
<keyword evidence="6" id="KW-0175">Coiled coil</keyword>
<accession>V4QU65</accession>
<keyword evidence="11" id="KW-1185">Reference proteome</keyword>
<evidence type="ECO:0000256" key="2">
    <source>
        <dbReference type="ARBA" id="ARBA00019841"/>
    </source>
</evidence>
<dbReference type="Pfam" id="PF02272">
    <property type="entry name" value="DHHA1"/>
    <property type="match status" value="1"/>
</dbReference>
<dbReference type="GO" id="GO:0006310">
    <property type="term" value="P:DNA recombination"/>
    <property type="evidence" value="ECO:0007669"/>
    <property type="project" value="InterPro"/>
</dbReference>
<evidence type="ECO:0000256" key="1">
    <source>
        <dbReference type="ARBA" id="ARBA00005915"/>
    </source>
</evidence>
<dbReference type="PANTHER" id="PTHR30255">
    <property type="entry name" value="SINGLE-STRANDED-DNA-SPECIFIC EXONUCLEASE RECJ"/>
    <property type="match status" value="1"/>
</dbReference>
<gene>
    <name evidence="10" type="ORF">N177_3380</name>
</gene>
<dbReference type="InterPro" id="IPR051673">
    <property type="entry name" value="SSDNA_exonuclease_RecJ"/>
</dbReference>
<dbReference type="AlphaFoldDB" id="V4QU65"/>
<dbReference type="InterPro" id="IPR004610">
    <property type="entry name" value="RecJ"/>
</dbReference>
<dbReference type="eggNOG" id="COG0608">
    <property type="taxonomic scope" value="Bacteria"/>
</dbReference>
<evidence type="ECO:0000256" key="5">
    <source>
        <dbReference type="ARBA" id="ARBA00022839"/>
    </source>
</evidence>
<feature type="domain" description="DDH" evidence="7">
    <location>
        <begin position="107"/>
        <end position="264"/>
    </location>
</feature>
<reference evidence="10 11" key="1">
    <citation type="journal article" date="2014" name="Genome Announc.">
        <title>Draft Genome Sequence of Lutibaculum baratangense Strain AMV1T, Isolated from a Mud Volcano in Andamans, India.</title>
        <authorList>
            <person name="Singh A."/>
            <person name="Sreenivas A."/>
            <person name="Sathyanarayana Reddy G."/>
            <person name="Pinnaka A.K."/>
            <person name="Shivaji S."/>
        </authorList>
    </citation>
    <scope>NUCLEOTIDE SEQUENCE [LARGE SCALE GENOMIC DNA]</scope>
    <source>
        <strain evidence="10 11">AMV1</strain>
    </source>
</reference>
<dbReference type="STRING" id="631454.N177_3380"/>
<keyword evidence="5 10" id="KW-0269">Exonuclease</keyword>
<dbReference type="RefSeq" id="WP_023433498.1">
    <property type="nucleotide sequence ID" value="NZ_AWXZ01000039.1"/>
</dbReference>
<evidence type="ECO:0000313" key="10">
    <source>
        <dbReference type="EMBL" id="ESR23312.1"/>
    </source>
</evidence>
<dbReference type="PATRIC" id="fig|631454.5.peg.3340"/>
<keyword evidence="3" id="KW-0540">Nuclease</keyword>
<keyword evidence="4 10" id="KW-0378">Hydrolase</keyword>
<dbReference type="SUPFAM" id="SSF64182">
    <property type="entry name" value="DHH phosphoesterases"/>
    <property type="match status" value="1"/>
</dbReference>
<dbReference type="Proteomes" id="UP000017819">
    <property type="component" value="Unassembled WGS sequence"/>
</dbReference>
<dbReference type="Pfam" id="PF01368">
    <property type="entry name" value="DHH"/>
    <property type="match status" value="1"/>
</dbReference>
<dbReference type="Pfam" id="PF17768">
    <property type="entry name" value="RecJ_OB"/>
    <property type="match status" value="1"/>
</dbReference>
<evidence type="ECO:0000256" key="6">
    <source>
        <dbReference type="SAM" id="Coils"/>
    </source>
</evidence>
<dbReference type="InterPro" id="IPR001667">
    <property type="entry name" value="DDH_dom"/>
</dbReference>
<dbReference type="NCBIfam" id="TIGR00644">
    <property type="entry name" value="recJ"/>
    <property type="match status" value="1"/>
</dbReference>
<evidence type="ECO:0000259" key="9">
    <source>
        <dbReference type="Pfam" id="PF17768"/>
    </source>
</evidence>
<evidence type="ECO:0000256" key="3">
    <source>
        <dbReference type="ARBA" id="ARBA00022722"/>
    </source>
</evidence>
<evidence type="ECO:0000259" key="8">
    <source>
        <dbReference type="Pfam" id="PF02272"/>
    </source>
</evidence>
<comment type="caution">
    <text evidence="10">The sequence shown here is derived from an EMBL/GenBank/DDBJ whole genome shotgun (WGS) entry which is preliminary data.</text>
</comment>
<dbReference type="InterPro" id="IPR003156">
    <property type="entry name" value="DHHA1_dom"/>
</dbReference>
<dbReference type="Gene3D" id="3.90.1640.30">
    <property type="match status" value="1"/>
</dbReference>
<feature type="coiled-coil region" evidence="6">
    <location>
        <begin position="344"/>
        <end position="371"/>
    </location>
</feature>
<feature type="domain" description="RecJ OB" evidence="9">
    <location>
        <begin position="493"/>
        <end position="602"/>
    </location>
</feature>
<dbReference type="Gene3D" id="3.10.310.30">
    <property type="match status" value="1"/>
</dbReference>
<evidence type="ECO:0000313" key="11">
    <source>
        <dbReference type="Proteomes" id="UP000017819"/>
    </source>
</evidence>
<comment type="similarity">
    <text evidence="1">Belongs to the RecJ family.</text>
</comment>
<organism evidence="10 11">
    <name type="scientific">Lutibaculum baratangense AMV1</name>
    <dbReference type="NCBI Taxonomy" id="631454"/>
    <lineage>
        <taxon>Bacteria</taxon>
        <taxon>Pseudomonadati</taxon>
        <taxon>Pseudomonadota</taxon>
        <taxon>Alphaproteobacteria</taxon>
        <taxon>Hyphomicrobiales</taxon>
        <taxon>Tepidamorphaceae</taxon>
        <taxon>Lutibaculum</taxon>
    </lineage>
</organism>
<name>V4QU65_9HYPH</name>
<dbReference type="InterPro" id="IPR038763">
    <property type="entry name" value="DHH_sf"/>
</dbReference>
<feature type="domain" description="DHHA1" evidence="8">
    <location>
        <begin position="382"/>
        <end position="480"/>
    </location>
</feature>
<dbReference type="EMBL" id="AWXZ01000039">
    <property type="protein sequence ID" value="ESR23312.1"/>
    <property type="molecule type" value="Genomic_DNA"/>
</dbReference>
<protein>
    <recommendedName>
        <fullName evidence="2">Single-stranded-DNA-specific exonuclease RecJ</fullName>
    </recommendedName>
</protein>
<dbReference type="PANTHER" id="PTHR30255:SF2">
    <property type="entry name" value="SINGLE-STRANDED-DNA-SPECIFIC EXONUCLEASE RECJ"/>
    <property type="match status" value="1"/>
</dbReference>